<dbReference type="PROSITE" id="PS00941">
    <property type="entry name" value="CARBOXYLESTERASE_B_2"/>
    <property type="match status" value="1"/>
</dbReference>
<dbReference type="InterPro" id="IPR019826">
    <property type="entry name" value="Carboxylesterase_B_AS"/>
</dbReference>
<evidence type="ECO:0000313" key="7">
    <source>
        <dbReference type="Proteomes" id="UP000799537"/>
    </source>
</evidence>
<dbReference type="InterPro" id="IPR050309">
    <property type="entry name" value="Type-B_Carboxylest/Lipase"/>
</dbReference>
<evidence type="ECO:0000313" key="6">
    <source>
        <dbReference type="EMBL" id="KAF2166424.1"/>
    </source>
</evidence>
<dbReference type="InterPro" id="IPR019819">
    <property type="entry name" value="Carboxylesterase_B_CS"/>
</dbReference>
<dbReference type="Proteomes" id="UP000799537">
    <property type="component" value="Unassembled WGS sequence"/>
</dbReference>
<dbReference type="RefSeq" id="XP_033667313.1">
    <property type="nucleotide sequence ID" value="XM_033816964.1"/>
</dbReference>
<feature type="domain" description="Carboxylesterase type B" evidence="5">
    <location>
        <begin position="197"/>
        <end position="497"/>
    </location>
</feature>
<dbReference type="EMBL" id="ML993596">
    <property type="protein sequence ID" value="KAF2166424.1"/>
    <property type="molecule type" value="Genomic_DNA"/>
</dbReference>
<proteinExistence type="inferred from homology"/>
<feature type="region of interest" description="Disordered" evidence="4">
    <location>
        <begin position="64"/>
        <end position="84"/>
    </location>
</feature>
<dbReference type="PROSITE" id="PS00122">
    <property type="entry name" value="CARBOXYLESTERASE_B_1"/>
    <property type="match status" value="1"/>
</dbReference>
<keyword evidence="7" id="KW-1185">Reference proteome</keyword>
<gene>
    <name evidence="6" type="ORF">M409DRAFT_66507</name>
</gene>
<sequence length="501" mass="53706">MENVVLHCCMGAPAIHPVAGPAGPVIDLGYNLQQATSVTTVPNAYDVYLFYDVRYAASTTGANRFRAPQAPPSNRSAVQTGGQHWSCPQAGEAWGSITGSFMQQYNYGQGKTTFNPSDFPPAGPPNTTPDARTTEDCLFLDVYVPKKVLDSVGSGGPAVPVLVQIYGGGYVSGSKDLNPSGFFVRDQEQGGNGLITYISKFGGNPKNVTVIGESAGGGSIMHQITAYSGANGPAPFQKAIIQSPGMEPQINDGQRNTDYANFLQLAGVSNVAQARQLPFTTVHVANVKQIYNAPYGQFAYGPSADGTSAPDLAAKLLLNGKFDRSVAVVVGHNVNEGIGFTNPFVQNDTYFKQVIGSWIPARVATARVFDGSQGYTDQIGRTDKALTELVFTCNTFYLDKAFNNLTHAYLFAVPPAIHGTDIPYTYYSGASSNDAGVQVAVNMQRYFLNFARTGDPNGKDVVAWPAYSSAAQVKVFNTTGNLRMQRDDVANERCNLWEEKL</sequence>
<dbReference type="InterPro" id="IPR002018">
    <property type="entry name" value="CarbesteraseB"/>
</dbReference>
<evidence type="ECO:0000256" key="4">
    <source>
        <dbReference type="SAM" id="MobiDB-lite"/>
    </source>
</evidence>
<dbReference type="OrthoDB" id="408631at2759"/>
<organism evidence="6 7">
    <name type="scientific">Zasmidium cellare ATCC 36951</name>
    <dbReference type="NCBI Taxonomy" id="1080233"/>
    <lineage>
        <taxon>Eukaryota</taxon>
        <taxon>Fungi</taxon>
        <taxon>Dikarya</taxon>
        <taxon>Ascomycota</taxon>
        <taxon>Pezizomycotina</taxon>
        <taxon>Dothideomycetes</taxon>
        <taxon>Dothideomycetidae</taxon>
        <taxon>Mycosphaerellales</taxon>
        <taxon>Mycosphaerellaceae</taxon>
        <taxon>Zasmidium</taxon>
    </lineage>
</organism>
<dbReference type="Pfam" id="PF00135">
    <property type="entry name" value="COesterase"/>
    <property type="match status" value="2"/>
</dbReference>
<dbReference type="GO" id="GO:0016787">
    <property type="term" value="F:hydrolase activity"/>
    <property type="evidence" value="ECO:0007669"/>
    <property type="project" value="UniProtKB-KW"/>
</dbReference>
<evidence type="ECO:0000259" key="5">
    <source>
        <dbReference type="Pfam" id="PF00135"/>
    </source>
</evidence>
<feature type="region of interest" description="Disordered" evidence="4">
    <location>
        <begin position="112"/>
        <end position="131"/>
    </location>
</feature>
<keyword evidence="2 3" id="KW-0378">Hydrolase</keyword>
<dbReference type="InterPro" id="IPR029058">
    <property type="entry name" value="AB_hydrolase_fold"/>
</dbReference>
<comment type="similarity">
    <text evidence="1 3">Belongs to the type-B carboxylesterase/lipase family.</text>
</comment>
<name>A0A6A6CGV4_ZASCE</name>
<feature type="compositionally biased region" description="Pro residues" evidence="4">
    <location>
        <begin position="118"/>
        <end position="127"/>
    </location>
</feature>
<protein>
    <recommendedName>
        <fullName evidence="3">Carboxylic ester hydrolase</fullName>
        <ecNumber evidence="3">3.1.1.-</ecNumber>
    </recommendedName>
</protein>
<dbReference type="AlphaFoldDB" id="A0A6A6CGV4"/>
<reference evidence="6" key="1">
    <citation type="journal article" date="2020" name="Stud. Mycol.">
        <title>101 Dothideomycetes genomes: a test case for predicting lifestyles and emergence of pathogens.</title>
        <authorList>
            <person name="Haridas S."/>
            <person name="Albert R."/>
            <person name="Binder M."/>
            <person name="Bloem J."/>
            <person name="Labutti K."/>
            <person name="Salamov A."/>
            <person name="Andreopoulos B."/>
            <person name="Baker S."/>
            <person name="Barry K."/>
            <person name="Bills G."/>
            <person name="Bluhm B."/>
            <person name="Cannon C."/>
            <person name="Castanera R."/>
            <person name="Culley D."/>
            <person name="Daum C."/>
            <person name="Ezra D."/>
            <person name="Gonzalez J."/>
            <person name="Henrissat B."/>
            <person name="Kuo A."/>
            <person name="Liang C."/>
            <person name="Lipzen A."/>
            <person name="Lutzoni F."/>
            <person name="Magnuson J."/>
            <person name="Mondo S."/>
            <person name="Nolan M."/>
            <person name="Ohm R."/>
            <person name="Pangilinan J."/>
            <person name="Park H.-J."/>
            <person name="Ramirez L."/>
            <person name="Alfaro M."/>
            <person name="Sun H."/>
            <person name="Tritt A."/>
            <person name="Yoshinaga Y."/>
            <person name="Zwiers L.-H."/>
            <person name="Turgeon B."/>
            <person name="Goodwin S."/>
            <person name="Spatafora J."/>
            <person name="Crous P."/>
            <person name="Grigoriev I."/>
        </authorList>
    </citation>
    <scope>NUCLEOTIDE SEQUENCE</scope>
    <source>
        <strain evidence="6">ATCC 36951</strain>
    </source>
</reference>
<dbReference type="GeneID" id="54570236"/>
<evidence type="ECO:0000256" key="3">
    <source>
        <dbReference type="RuleBase" id="RU361235"/>
    </source>
</evidence>
<dbReference type="SUPFAM" id="SSF53474">
    <property type="entry name" value="alpha/beta-Hydrolases"/>
    <property type="match status" value="1"/>
</dbReference>
<evidence type="ECO:0000256" key="1">
    <source>
        <dbReference type="ARBA" id="ARBA00005964"/>
    </source>
</evidence>
<feature type="compositionally biased region" description="Polar residues" evidence="4">
    <location>
        <begin position="72"/>
        <end position="83"/>
    </location>
</feature>
<dbReference type="Gene3D" id="3.40.50.1820">
    <property type="entry name" value="alpha/beta hydrolase"/>
    <property type="match status" value="1"/>
</dbReference>
<evidence type="ECO:0000256" key="2">
    <source>
        <dbReference type="ARBA" id="ARBA00022801"/>
    </source>
</evidence>
<accession>A0A6A6CGV4</accession>
<feature type="domain" description="Carboxylesterase type B" evidence="5">
    <location>
        <begin position="45"/>
        <end position="179"/>
    </location>
</feature>
<dbReference type="EC" id="3.1.1.-" evidence="3"/>
<dbReference type="PANTHER" id="PTHR11559">
    <property type="entry name" value="CARBOXYLESTERASE"/>
    <property type="match status" value="1"/>
</dbReference>